<dbReference type="FunFam" id="3.30.565.10:FF:000010">
    <property type="entry name" value="Sensor histidine kinase RcsC"/>
    <property type="match status" value="1"/>
</dbReference>
<keyword evidence="3" id="KW-0597">Phosphoprotein</keyword>
<dbReference type="Pfam" id="PF02518">
    <property type="entry name" value="HATPase_c"/>
    <property type="match status" value="1"/>
</dbReference>
<dbReference type="PANTHER" id="PTHR43711">
    <property type="entry name" value="TWO-COMPONENT HISTIDINE KINASE"/>
    <property type="match status" value="1"/>
</dbReference>
<dbReference type="PANTHER" id="PTHR43711:SF29">
    <property type="entry name" value="HISTIDINE KINASE"/>
    <property type="match status" value="1"/>
</dbReference>
<protein>
    <recommendedName>
        <fullName evidence="2">histidine kinase</fullName>
        <ecNumber evidence="2">2.7.13.3</ecNumber>
    </recommendedName>
</protein>
<keyword evidence="6" id="KW-0902">Two-component regulatory system</keyword>
<dbReference type="InterPro" id="IPR050736">
    <property type="entry name" value="Sensor_HK_Regulatory"/>
</dbReference>
<evidence type="ECO:0000256" key="1">
    <source>
        <dbReference type="ARBA" id="ARBA00000085"/>
    </source>
</evidence>
<comment type="caution">
    <text evidence="8">The sequence shown here is derived from an EMBL/GenBank/DDBJ whole genome shotgun (WGS) entry which is preliminary data.</text>
</comment>
<dbReference type="AlphaFoldDB" id="X0YJT0"/>
<dbReference type="Gene3D" id="1.10.287.130">
    <property type="match status" value="1"/>
</dbReference>
<evidence type="ECO:0000256" key="5">
    <source>
        <dbReference type="ARBA" id="ARBA00022777"/>
    </source>
</evidence>
<evidence type="ECO:0000256" key="4">
    <source>
        <dbReference type="ARBA" id="ARBA00022679"/>
    </source>
</evidence>
<evidence type="ECO:0000313" key="8">
    <source>
        <dbReference type="EMBL" id="GAG47357.1"/>
    </source>
</evidence>
<dbReference type="EC" id="2.7.13.3" evidence="2"/>
<dbReference type="SMART" id="SM00387">
    <property type="entry name" value="HATPase_c"/>
    <property type="match status" value="1"/>
</dbReference>
<evidence type="ECO:0000256" key="2">
    <source>
        <dbReference type="ARBA" id="ARBA00012438"/>
    </source>
</evidence>
<dbReference type="GO" id="GO:0000155">
    <property type="term" value="F:phosphorelay sensor kinase activity"/>
    <property type="evidence" value="ECO:0007669"/>
    <property type="project" value="InterPro"/>
</dbReference>
<evidence type="ECO:0000259" key="7">
    <source>
        <dbReference type="PROSITE" id="PS50109"/>
    </source>
</evidence>
<dbReference type="PROSITE" id="PS50109">
    <property type="entry name" value="HIS_KIN"/>
    <property type="match status" value="1"/>
</dbReference>
<name>X0YJT0_9ZZZZ</name>
<dbReference type="SUPFAM" id="SSF47384">
    <property type="entry name" value="Homodimeric domain of signal transducing histidine kinase"/>
    <property type="match status" value="1"/>
</dbReference>
<gene>
    <name evidence="8" type="ORF">S01H1_76882</name>
</gene>
<dbReference type="SUPFAM" id="SSF55874">
    <property type="entry name" value="ATPase domain of HSP90 chaperone/DNA topoisomerase II/histidine kinase"/>
    <property type="match status" value="1"/>
</dbReference>
<accession>X0YJT0</accession>
<feature type="non-terminal residue" evidence="8">
    <location>
        <position position="234"/>
    </location>
</feature>
<dbReference type="InterPro" id="IPR036097">
    <property type="entry name" value="HisK_dim/P_sf"/>
</dbReference>
<dbReference type="InterPro" id="IPR004358">
    <property type="entry name" value="Sig_transdc_His_kin-like_C"/>
</dbReference>
<keyword evidence="5" id="KW-0418">Kinase</keyword>
<comment type="catalytic activity">
    <reaction evidence="1">
        <text>ATP + protein L-histidine = ADP + protein N-phospho-L-histidine.</text>
        <dbReference type="EC" id="2.7.13.3"/>
    </reaction>
</comment>
<dbReference type="PRINTS" id="PR00344">
    <property type="entry name" value="BCTRLSENSOR"/>
</dbReference>
<sequence length="234" mass="25493">ANMSHELRTPLNAILGFSQLMIRPAASDSDRAGTLSDDQLENLEVIVRSGEHLLGLINEVLEMSKIEAGQATLNKQDFDLHRMLEGMEDMFRLRAEQKGLELDLVLGPNVPCYIHADEGKLRQVLMNLLGNAVKFTGKGNLEIGVQCVHSNEDPQCPRLRFVVSDTGLGIAPEELETIFDPFVQATNSHQEHEGTGLGLSISLQFAELMGGNLTAKSELGVGSSFTLEIPIEGS</sequence>
<dbReference type="InterPro" id="IPR003661">
    <property type="entry name" value="HisK_dim/P_dom"/>
</dbReference>
<dbReference type="InterPro" id="IPR003594">
    <property type="entry name" value="HATPase_dom"/>
</dbReference>
<keyword evidence="4" id="KW-0808">Transferase</keyword>
<feature type="domain" description="Histidine kinase" evidence="7">
    <location>
        <begin position="2"/>
        <end position="233"/>
    </location>
</feature>
<dbReference type="Gene3D" id="3.30.565.10">
    <property type="entry name" value="Histidine kinase-like ATPase, C-terminal domain"/>
    <property type="match status" value="1"/>
</dbReference>
<dbReference type="CDD" id="cd00082">
    <property type="entry name" value="HisKA"/>
    <property type="match status" value="1"/>
</dbReference>
<proteinExistence type="predicted"/>
<dbReference type="SMART" id="SM00388">
    <property type="entry name" value="HisKA"/>
    <property type="match status" value="1"/>
</dbReference>
<reference evidence="8" key="1">
    <citation type="journal article" date="2014" name="Front. Microbiol.">
        <title>High frequency of phylogenetically diverse reductive dehalogenase-homologous genes in deep subseafloor sedimentary metagenomes.</title>
        <authorList>
            <person name="Kawai M."/>
            <person name="Futagami T."/>
            <person name="Toyoda A."/>
            <person name="Takaki Y."/>
            <person name="Nishi S."/>
            <person name="Hori S."/>
            <person name="Arai W."/>
            <person name="Tsubouchi T."/>
            <person name="Morono Y."/>
            <person name="Uchiyama I."/>
            <person name="Ito T."/>
            <person name="Fujiyama A."/>
            <person name="Inagaki F."/>
            <person name="Takami H."/>
        </authorList>
    </citation>
    <scope>NUCLEOTIDE SEQUENCE</scope>
    <source>
        <strain evidence="8">Expedition CK06-06</strain>
    </source>
</reference>
<dbReference type="InterPro" id="IPR036890">
    <property type="entry name" value="HATPase_C_sf"/>
</dbReference>
<organism evidence="8">
    <name type="scientific">marine sediment metagenome</name>
    <dbReference type="NCBI Taxonomy" id="412755"/>
    <lineage>
        <taxon>unclassified sequences</taxon>
        <taxon>metagenomes</taxon>
        <taxon>ecological metagenomes</taxon>
    </lineage>
</organism>
<dbReference type="EMBL" id="BARS01051642">
    <property type="protein sequence ID" value="GAG47357.1"/>
    <property type="molecule type" value="Genomic_DNA"/>
</dbReference>
<evidence type="ECO:0000256" key="6">
    <source>
        <dbReference type="ARBA" id="ARBA00023012"/>
    </source>
</evidence>
<dbReference type="CDD" id="cd16922">
    <property type="entry name" value="HATPase_EvgS-ArcB-TorS-like"/>
    <property type="match status" value="1"/>
</dbReference>
<feature type="non-terminal residue" evidence="8">
    <location>
        <position position="1"/>
    </location>
</feature>
<evidence type="ECO:0000256" key="3">
    <source>
        <dbReference type="ARBA" id="ARBA00022553"/>
    </source>
</evidence>
<dbReference type="InterPro" id="IPR005467">
    <property type="entry name" value="His_kinase_dom"/>
</dbReference>
<dbReference type="Pfam" id="PF00512">
    <property type="entry name" value="HisKA"/>
    <property type="match status" value="1"/>
</dbReference>